<reference evidence="2" key="1">
    <citation type="journal article" date="2022" name="Front. Genet.">
        <title>Chromosome-Scale Assembly of the Dendrobium nobile Genome Provides Insights Into the Molecular Mechanism of the Biosynthesis of the Medicinal Active Ingredient of Dendrobium.</title>
        <authorList>
            <person name="Xu Q."/>
            <person name="Niu S.-C."/>
            <person name="Li K.-L."/>
            <person name="Zheng P.-J."/>
            <person name="Zhang X.-J."/>
            <person name="Jia Y."/>
            <person name="Liu Y."/>
            <person name="Niu Y.-X."/>
            <person name="Yu L.-H."/>
            <person name="Chen D.-F."/>
            <person name="Zhang G.-Q."/>
        </authorList>
    </citation>
    <scope>NUCLEOTIDE SEQUENCE</scope>
    <source>
        <tissue evidence="2">Leaf</tissue>
    </source>
</reference>
<evidence type="ECO:0000313" key="3">
    <source>
        <dbReference type="Proteomes" id="UP000829196"/>
    </source>
</evidence>
<evidence type="ECO:0000256" key="1">
    <source>
        <dbReference type="SAM" id="MobiDB-lite"/>
    </source>
</evidence>
<dbReference type="AlphaFoldDB" id="A0A8T3A7I9"/>
<dbReference type="Proteomes" id="UP000829196">
    <property type="component" value="Unassembled WGS sequence"/>
</dbReference>
<feature type="compositionally biased region" description="Basic and acidic residues" evidence="1">
    <location>
        <begin position="76"/>
        <end position="99"/>
    </location>
</feature>
<protein>
    <submittedName>
        <fullName evidence="2">Uncharacterized protein</fullName>
    </submittedName>
</protein>
<comment type="caution">
    <text evidence="2">The sequence shown here is derived from an EMBL/GenBank/DDBJ whole genome shotgun (WGS) entry which is preliminary data.</text>
</comment>
<feature type="region of interest" description="Disordered" evidence="1">
    <location>
        <begin position="74"/>
        <end position="99"/>
    </location>
</feature>
<gene>
    <name evidence="2" type="ORF">KFK09_028442</name>
</gene>
<dbReference type="EMBL" id="JAGYWB010000019">
    <property type="protein sequence ID" value="KAI0488603.1"/>
    <property type="molecule type" value="Genomic_DNA"/>
</dbReference>
<sequence>MRMFRSIKTLLKKVSMPATKQIAQNNPIYAGNIIISRYVYKNPSIQILEIKIQHNIRINNNTIIELPTRAGRKTRTKENIIHHTIQDERTDTQKTRPPK</sequence>
<name>A0A8T3A7I9_DENNO</name>
<evidence type="ECO:0000313" key="2">
    <source>
        <dbReference type="EMBL" id="KAI0488603.1"/>
    </source>
</evidence>
<proteinExistence type="predicted"/>
<accession>A0A8T3A7I9</accession>
<organism evidence="2 3">
    <name type="scientific">Dendrobium nobile</name>
    <name type="common">Orchid</name>
    <dbReference type="NCBI Taxonomy" id="94219"/>
    <lineage>
        <taxon>Eukaryota</taxon>
        <taxon>Viridiplantae</taxon>
        <taxon>Streptophyta</taxon>
        <taxon>Embryophyta</taxon>
        <taxon>Tracheophyta</taxon>
        <taxon>Spermatophyta</taxon>
        <taxon>Magnoliopsida</taxon>
        <taxon>Liliopsida</taxon>
        <taxon>Asparagales</taxon>
        <taxon>Orchidaceae</taxon>
        <taxon>Epidendroideae</taxon>
        <taxon>Malaxideae</taxon>
        <taxon>Dendrobiinae</taxon>
        <taxon>Dendrobium</taxon>
    </lineage>
</organism>
<keyword evidence="3" id="KW-1185">Reference proteome</keyword>